<dbReference type="SMART" id="SM00220">
    <property type="entry name" value="S_TKc"/>
    <property type="match status" value="1"/>
</dbReference>
<evidence type="ECO:0000313" key="13">
    <source>
        <dbReference type="RefSeq" id="XP_030387142.1"/>
    </source>
</evidence>
<dbReference type="EC" id="2.7.11.1" evidence="1"/>
<evidence type="ECO:0000259" key="11">
    <source>
        <dbReference type="PROSITE" id="PS50011"/>
    </source>
</evidence>
<dbReference type="InterPro" id="IPR008271">
    <property type="entry name" value="Ser/Thr_kinase_AS"/>
</dbReference>
<dbReference type="AlphaFoldDB" id="A0A6J2UIU8"/>
<evidence type="ECO:0000256" key="4">
    <source>
        <dbReference type="ARBA" id="ARBA00022741"/>
    </source>
</evidence>
<dbReference type="PANTHER" id="PTHR44329:SF285">
    <property type="entry name" value="V-MOS MOLONEY MURINE SARCOMA VIRAL ONCO HOMOLOG"/>
    <property type="match status" value="1"/>
</dbReference>
<evidence type="ECO:0000256" key="9">
    <source>
        <dbReference type="PROSITE-ProRule" id="PRU10141"/>
    </source>
</evidence>
<feature type="binding site" evidence="9">
    <location>
        <position position="58"/>
    </location>
    <ligand>
        <name>ATP</name>
        <dbReference type="ChEBI" id="CHEBI:30616"/>
    </ligand>
</feature>
<dbReference type="PROSITE" id="PS00108">
    <property type="entry name" value="PROTEIN_KINASE_ST"/>
    <property type="match status" value="1"/>
</dbReference>
<name>A0A6J2UIU8_DROLE</name>
<keyword evidence="12" id="KW-1185">Reference proteome</keyword>
<dbReference type="Gene3D" id="1.10.510.10">
    <property type="entry name" value="Transferase(Phosphotransferase) domain 1"/>
    <property type="match status" value="1"/>
</dbReference>
<dbReference type="GO" id="GO:0005524">
    <property type="term" value="F:ATP binding"/>
    <property type="evidence" value="ECO:0007669"/>
    <property type="project" value="UniProtKB-UniRule"/>
</dbReference>
<dbReference type="InterPro" id="IPR011009">
    <property type="entry name" value="Kinase-like_dom_sf"/>
</dbReference>
<evidence type="ECO:0000256" key="10">
    <source>
        <dbReference type="RuleBase" id="RU000304"/>
    </source>
</evidence>
<proteinExistence type="inferred from homology"/>
<dbReference type="GO" id="GO:0004674">
    <property type="term" value="F:protein serine/threonine kinase activity"/>
    <property type="evidence" value="ECO:0007669"/>
    <property type="project" value="UniProtKB-KW"/>
</dbReference>
<dbReference type="GeneID" id="115633799"/>
<dbReference type="OrthoDB" id="4062651at2759"/>
<sequence>MSYLKAAIKENALVLTTPKRNELLKEGPPSESRRQILGRGAFGTVFKAVYRERPVAVKIMRNQNQSLHNETHVMHLKHNNIVSLIKVESTSEFALIIMERPIGQCLQRVLDTLTLPLAHRIFITLDILAALRYCHHQNLLHLDVKPSNILVALGINTNDIEQWCENYKRRYTCKLCDFGSSIRLGKTCARQCSAKGTLRYMSPEALRSAPLTCASDIYSLGITMWQLQSRRLPYHTLQCNESIAYQVVKHDLRPDDQAQLEALKLGSVFINASPHTSCYCAGRAIDWDSNTMVILRNYINDSESDDVPVHNLYKKVDVLARRNLSFESKNDRASKPALAPGSNAGCRKQRRLTRFFDNPMSTGSVRFENEYIELYKSCWTSEPDLRLNSLELQTRLKHILAKCVATDLNSEPI</sequence>
<comment type="catalytic activity">
    <reaction evidence="8">
        <text>L-seryl-[protein] + ATP = O-phospho-L-seryl-[protein] + ADP + H(+)</text>
        <dbReference type="Rhea" id="RHEA:17989"/>
        <dbReference type="Rhea" id="RHEA-COMP:9863"/>
        <dbReference type="Rhea" id="RHEA-COMP:11604"/>
        <dbReference type="ChEBI" id="CHEBI:15378"/>
        <dbReference type="ChEBI" id="CHEBI:29999"/>
        <dbReference type="ChEBI" id="CHEBI:30616"/>
        <dbReference type="ChEBI" id="CHEBI:83421"/>
        <dbReference type="ChEBI" id="CHEBI:456216"/>
        <dbReference type="EC" id="2.7.11.1"/>
    </reaction>
</comment>
<dbReference type="PROSITE" id="PS50011">
    <property type="entry name" value="PROTEIN_KINASE_DOM"/>
    <property type="match status" value="1"/>
</dbReference>
<keyword evidence="3" id="KW-0808">Transferase</keyword>
<accession>A0A6J2UIU8</accession>
<dbReference type="SUPFAM" id="SSF56112">
    <property type="entry name" value="Protein kinase-like (PK-like)"/>
    <property type="match status" value="1"/>
</dbReference>
<comment type="similarity">
    <text evidence="10">Belongs to the protein kinase superfamily.</text>
</comment>
<dbReference type="Gene3D" id="3.30.200.20">
    <property type="entry name" value="Phosphorylase Kinase, domain 1"/>
    <property type="match status" value="1"/>
</dbReference>
<organism evidence="12 13">
    <name type="scientific">Drosophila lebanonensis</name>
    <name type="common">Fruit fly</name>
    <name type="synonym">Scaptodrosophila lebanonensis</name>
    <dbReference type="NCBI Taxonomy" id="7225"/>
    <lineage>
        <taxon>Eukaryota</taxon>
        <taxon>Metazoa</taxon>
        <taxon>Ecdysozoa</taxon>
        <taxon>Arthropoda</taxon>
        <taxon>Hexapoda</taxon>
        <taxon>Insecta</taxon>
        <taxon>Pterygota</taxon>
        <taxon>Neoptera</taxon>
        <taxon>Endopterygota</taxon>
        <taxon>Diptera</taxon>
        <taxon>Brachycera</taxon>
        <taxon>Muscomorpha</taxon>
        <taxon>Ephydroidea</taxon>
        <taxon>Drosophilidae</taxon>
        <taxon>Scaptodrosophila</taxon>
    </lineage>
</organism>
<dbReference type="PROSITE" id="PS00107">
    <property type="entry name" value="PROTEIN_KINASE_ATP"/>
    <property type="match status" value="1"/>
</dbReference>
<keyword evidence="6 9" id="KW-0067">ATP-binding</keyword>
<keyword evidence="2 10" id="KW-0723">Serine/threonine-protein kinase</keyword>
<feature type="domain" description="Protein kinase" evidence="11">
    <location>
        <begin position="31"/>
        <end position="401"/>
    </location>
</feature>
<keyword evidence="5 13" id="KW-0418">Kinase</keyword>
<dbReference type="CTD" id="4342"/>
<dbReference type="FunFam" id="1.10.510.10:FF:001237">
    <property type="entry name" value="GM20338"/>
    <property type="match status" value="1"/>
</dbReference>
<evidence type="ECO:0000256" key="6">
    <source>
        <dbReference type="ARBA" id="ARBA00022840"/>
    </source>
</evidence>
<dbReference type="InterPro" id="IPR017441">
    <property type="entry name" value="Protein_kinase_ATP_BS"/>
</dbReference>
<evidence type="ECO:0000256" key="1">
    <source>
        <dbReference type="ARBA" id="ARBA00012513"/>
    </source>
</evidence>
<dbReference type="InterPro" id="IPR000719">
    <property type="entry name" value="Prot_kinase_dom"/>
</dbReference>
<evidence type="ECO:0000256" key="3">
    <source>
        <dbReference type="ARBA" id="ARBA00022679"/>
    </source>
</evidence>
<evidence type="ECO:0000256" key="8">
    <source>
        <dbReference type="ARBA" id="ARBA00048679"/>
    </source>
</evidence>
<dbReference type="PANTHER" id="PTHR44329">
    <property type="entry name" value="SERINE/THREONINE-PROTEIN KINASE TNNI3K-RELATED"/>
    <property type="match status" value="1"/>
</dbReference>
<evidence type="ECO:0000313" key="12">
    <source>
        <dbReference type="Proteomes" id="UP000504634"/>
    </source>
</evidence>
<dbReference type="Pfam" id="PF00069">
    <property type="entry name" value="Pkinase"/>
    <property type="match status" value="1"/>
</dbReference>
<evidence type="ECO:0000256" key="2">
    <source>
        <dbReference type="ARBA" id="ARBA00022527"/>
    </source>
</evidence>
<protein>
    <recommendedName>
        <fullName evidence="1">non-specific serine/threonine protein kinase</fullName>
        <ecNumber evidence="1">2.7.11.1</ecNumber>
    </recommendedName>
</protein>
<dbReference type="Proteomes" id="UP000504634">
    <property type="component" value="Unplaced"/>
</dbReference>
<reference evidence="13" key="1">
    <citation type="submission" date="2025-08" db="UniProtKB">
        <authorList>
            <consortium name="RefSeq"/>
        </authorList>
    </citation>
    <scope>IDENTIFICATION</scope>
    <source>
        <strain evidence="13">11010-0011.00</strain>
        <tissue evidence="13">Whole body</tissue>
    </source>
</reference>
<evidence type="ECO:0000256" key="7">
    <source>
        <dbReference type="ARBA" id="ARBA00047899"/>
    </source>
</evidence>
<dbReference type="RefSeq" id="XP_030387142.1">
    <property type="nucleotide sequence ID" value="XM_030531282.1"/>
</dbReference>
<keyword evidence="4 9" id="KW-0547">Nucleotide-binding</keyword>
<gene>
    <name evidence="13" type="primary">LOC115633799</name>
</gene>
<evidence type="ECO:0000256" key="5">
    <source>
        <dbReference type="ARBA" id="ARBA00022777"/>
    </source>
</evidence>
<comment type="catalytic activity">
    <reaction evidence="7">
        <text>L-threonyl-[protein] + ATP = O-phospho-L-threonyl-[protein] + ADP + H(+)</text>
        <dbReference type="Rhea" id="RHEA:46608"/>
        <dbReference type="Rhea" id="RHEA-COMP:11060"/>
        <dbReference type="Rhea" id="RHEA-COMP:11605"/>
        <dbReference type="ChEBI" id="CHEBI:15378"/>
        <dbReference type="ChEBI" id="CHEBI:30013"/>
        <dbReference type="ChEBI" id="CHEBI:30616"/>
        <dbReference type="ChEBI" id="CHEBI:61977"/>
        <dbReference type="ChEBI" id="CHEBI:456216"/>
        <dbReference type="EC" id="2.7.11.1"/>
    </reaction>
</comment>
<dbReference type="InterPro" id="IPR051681">
    <property type="entry name" value="Ser/Thr_Kinases-Pseudokinases"/>
</dbReference>